<feature type="region of interest" description="Disordered" evidence="1">
    <location>
        <begin position="1"/>
        <end position="123"/>
    </location>
</feature>
<organism evidence="2 3">
    <name type="scientific">Blastomyces percursus</name>
    <dbReference type="NCBI Taxonomy" id="1658174"/>
    <lineage>
        <taxon>Eukaryota</taxon>
        <taxon>Fungi</taxon>
        <taxon>Dikarya</taxon>
        <taxon>Ascomycota</taxon>
        <taxon>Pezizomycotina</taxon>
        <taxon>Eurotiomycetes</taxon>
        <taxon>Eurotiomycetidae</taxon>
        <taxon>Onygenales</taxon>
        <taxon>Ajellomycetaceae</taxon>
        <taxon>Blastomyces</taxon>
    </lineage>
</organism>
<accession>A0A1J9Q8N5</accession>
<proteinExistence type="predicted"/>
<evidence type="ECO:0000256" key="1">
    <source>
        <dbReference type="SAM" id="MobiDB-lite"/>
    </source>
</evidence>
<dbReference type="EMBL" id="LGTZ01000481">
    <property type="protein sequence ID" value="OJD24832.1"/>
    <property type="molecule type" value="Genomic_DNA"/>
</dbReference>
<dbReference type="VEuPathDB" id="FungiDB:ACJ73_03804"/>
<name>A0A1J9Q8N5_9EURO</name>
<evidence type="ECO:0000313" key="3">
    <source>
        <dbReference type="Proteomes" id="UP000242791"/>
    </source>
</evidence>
<dbReference type="STRING" id="1658174.A0A1J9Q8N5"/>
<sequence length="248" mass="27247">MSDFTPINKVDNMKFEDTSDAESIGDMAKGIKQEDPENGNGENGTKENGNTDVTPRKRGRKAGGKKANGGEGEEGQDESPTKKQRTPGKGARGAASGEKAKVGGRAMPTSYENASPKDKMLLRMKDEENKSWAETREAWEEMTGEKVGGSTLCIRYARIKANFVVFTPEDACALTPSTPSEQLLIRFKREIEEKFENDKWRSVSDAIGAASGKKKYPPAAVQKRFKELSKNMSRMKIGRKVNDAEDSS</sequence>
<protein>
    <submittedName>
        <fullName evidence="2">Uncharacterized protein</fullName>
    </submittedName>
</protein>
<keyword evidence="3" id="KW-1185">Reference proteome</keyword>
<dbReference type="AlphaFoldDB" id="A0A1J9Q8N5"/>
<dbReference type="Proteomes" id="UP000242791">
    <property type="component" value="Unassembled WGS sequence"/>
</dbReference>
<dbReference type="OrthoDB" id="4187552at2759"/>
<reference evidence="2 3" key="1">
    <citation type="submission" date="2015-08" db="EMBL/GenBank/DDBJ databases">
        <title>Emmonsia species relationships and genome sequence.</title>
        <authorList>
            <person name="Cuomo C.A."/>
            <person name="Schwartz I.S."/>
            <person name="Kenyon C."/>
            <person name="De Hoog G.S."/>
            <person name="Govender N.P."/>
            <person name="Botha A."/>
            <person name="Moreno L."/>
            <person name="De Vries M."/>
            <person name="Munoz J.F."/>
            <person name="Stielow J.B."/>
        </authorList>
    </citation>
    <scope>NUCLEOTIDE SEQUENCE [LARGE SCALE GENOMIC DNA]</scope>
    <source>
        <strain evidence="2 3">EI222</strain>
    </source>
</reference>
<gene>
    <name evidence="2" type="ORF">ACJ73_03804</name>
</gene>
<evidence type="ECO:0000313" key="2">
    <source>
        <dbReference type="EMBL" id="OJD24832.1"/>
    </source>
</evidence>
<comment type="caution">
    <text evidence="2">The sequence shown here is derived from an EMBL/GenBank/DDBJ whole genome shotgun (WGS) entry which is preliminary data.</text>
</comment>